<name>A0A7T8H1H3_CALRO</name>
<protein>
    <submittedName>
        <fullName evidence="1">Uncharacterized protein</fullName>
    </submittedName>
</protein>
<organism evidence="1 2">
    <name type="scientific">Caligus rogercresseyi</name>
    <name type="common">Sea louse</name>
    <dbReference type="NCBI Taxonomy" id="217165"/>
    <lineage>
        <taxon>Eukaryota</taxon>
        <taxon>Metazoa</taxon>
        <taxon>Ecdysozoa</taxon>
        <taxon>Arthropoda</taxon>
        <taxon>Crustacea</taxon>
        <taxon>Multicrustacea</taxon>
        <taxon>Hexanauplia</taxon>
        <taxon>Copepoda</taxon>
        <taxon>Siphonostomatoida</taxon>
        <taxon>Caligidae</taxon>
        <taxon>Caligus</taxon>
    </lineage>
</organism>
<dbReference type="AlphaFoldDB" id="A0A7T8H1H3"/>
<keyword evidence="2" id="KW-1185">Reference proteome</keyword>
<gene>
    <name evidence="1" type="ORF">FKW44_016179</name>
</gene>
<sequence length="54" mass="5750">MWSKASVLGKSQKVLLSGMNPTKSRSITVELKGIRKNRVLTKGTPQGGVLSPIA</sequence>
<accession>A0A7T8H1H3</accession>
<dbReference type="Proteomes" id="UP000595437">
    <property type="component" value="Chromosome 11"/>
</dbReference>
<reference evidence="2" key="1">
    <citation type="submission" date="2021-01" db="EMBL/GenBank/DDBJ databases">
        <title>Caligus Genome Assembly.</title>
        <authorList>
            <person name="Gallardo-Escarate C."/>
        </authorList>
    </citation>
    <scope>NUCLEOTIDE SEQUENCE [LARGE SCALE GENOMIC DNA]</scope>
</reference>
<evidence type="ECO:0000313" key="2">
    <source>
        <dbReference type="Proteomes" id="UP000595437"/>
    </source>
</evidence>
<evidence type="ECO:0000313" key="1">
    <source>
        <dbReference type="EMBL" id="QQP41719.1"/>
    </source>
</evidence>
<dbReference type="OrthoDB" id="6378051at2759"/>
<dbReference type="EMBL" id="CP045900">
    <property type="protein sequence ID" value="QQP41719.1"/>
    <property type="molecule type" value="Genomic_DNA"/>
</dbReference>
<proteinExistence type="predicted"/>